<gene>
    <name evidence="2" type="ORF">CVT63_06745</name>
</gene>
<dbReference type="SUPFAM" id="SSF53187">
    <property type="entry name" value="Zn-dependent exopeptidases"/>
    <property type="match status" value="1"/>
</dbReference>
<dbReference type="InterPro" id="IPR036365">
    <property type="entry name" value="PGBD-like_sf"/>
</dbReference>
<dbReference type="GO" id="GO:0030288">
    <property type="term" value="C:outer membrane-bounded periplasmic space"/>
    <property type="evidence" value="ECO:0007669"/>
    <property type="project" value="TreeGrafter"/>
</dbReference>
<proteinExistence type="predicted"/>
<evidence type="ECO:0000259" key="1">
    <source>
        <dbReference type="SMART" id="SM00646"/>
    </source>
</evidence>
<dbReference type="Gene3D" id="1.10.101.10">
    <property type="entry name" value="PGBD-like superfamily/PGBD"/>
    <property type="match status" value="2"/>
</dbReference>
<protein>
    <recommendedName>
        <fullName evidence="1">MurNAc-LAA domain-containing protein</fullName>
    </recommendedName>
</protein>
<dbReference type="AlphaFoldDB" id="A0A2N3G4L4"/>
<dbReference type="PANTHER" id="PTHR30404">
    <property type="entry name" value="N-ACETYLMURAMOYL-L-ALANINE AMIDASE"/>
    <property type="match status" value="1"/>
</dbReference>
<organism evidence="2 3">
    <name type="scientific">Candidatus Anoxymicrobium japonicum</name>
    <dbReference type="NCBI Taxonomy" id="2013648"/>
    <lineage>
        <taxon>Bacteria</taxon>
        <taxon>Bacillati</taxon>
        <taxon>Actinomycetota</taxon>
        <taxon>Candidatus Geothermincolia</taxon>
        <taxon>Candidatus Geothermincolales</taxon>
        <taxon>Candidatus Anoxymicrobiaceae</taxon>
        <taxon>Candidatus Anoxymicrobium</taxon>
    </lineage>
</organism>
<dbReference type="CDD" id="cd02696">
    <property type="entry name" value="MurNAc-LAA"/>
    <property type="match status" value="1"/>
</dbReference>
<reference evidence="2 3" key="1">
    <citation type="journal article" date="2017" name="ISME J.">
        <title>Potential for microbial H2 and metal transformations associated with novel bacteria and archaea in deep terrestrial subsurface sediments.</title>
        <authorList>
            <person name="Hernsdorf A.W."/>
            <person name="Amano Y."/>
            <person name="Miyakawa K."/>
            <person name="Ise K."/>
            <person name="Suzuki Y."/>
            <person name="Anantharaman K."/>
            <person name="Probst A."/>
            <person name="Burstein D."/>
            <person name="Thomas B.C."/>
            <person name="Banfield J.F."/>
        </authorList>
    </citation>
    <scope>NUCLEOTIDE SEQUENCE [LARGE SCALE GENOMIC DNA]</scope>
    <source>
        <strain evidence="2">HGW-Actinobacteria-3</strain>
    </source>
</reference>
<dbReference type="Proteomes" id="UP000233654">
    <property type="component" value="Unassembled WGS sequence"/>
</dbReference>
<dbReference type="SUPFAM" id="SSF47090">
    <property type="entry name" value="PGBD-like"/>
    <property type="match status" value="2"/>
</dbReference>
<evidence type="ECO:0000313" key="3">
    <source>
        <dbReference type="Proteomes" id="UP000233654"/>
    </source>
</evidence>
<dbReference type="GO" id="GO:0008745">
    <property type="term" value="F:N-acetylmuramoyl-L-alanine amidase activity"/>
    <property type="evidence" value="ECO:0007669"/>
    <property type="project" value="InterPro"/>
</dbReference>
<dbReference type="PANTHER" id="PTHR30404:SF8">
    <property type="entry name" value="AUTOLYSIN PH-RELATED"/>
    <property type="match status" value="1"/>
</dbReference>
<dbReference type="InterPro" id="IPR002508">
    <property type="entry name" value="MurNAc-LAA_cat"/>
</dbReference>
<dbReference type="EMBL" id="PHEX01000066">
    <property type="protein sequence ID" value="PKQ27667.1"/>
    <property type="molecule type" value="Genomic_DNA"/>
</dbReference>
<dbReference type="InterPro" id="IPR050695">
    <property type="entry name" value="N-acetylmuramoyl_amidase_3"/>
</dbReference>
<sequence length="381" mass="41858">MKCCPKEQRVKVFKTGSSGREVRDIQNRLVSAGFLARKNDERSSGMFDRETELAIRAFQQSRGLHADGIVGPDTWPVLVDASRALGDRFVYLREPPLHGDDVADLKRRLNALGFYSGKENGVFDHDTAIAVEQFQRNSGLSADGIVGIATVDALLRLSRVTKSTSVASVRETEKGLPSGGIAGRRIMLDPGHGYPPDPGELGPSGVRESEVAELIVERLGQLLVESKATIFYSRRRSEYMDVVSRVACAHEQSVELMLSIHMNSHAGQVARGASCYYFSSGNYRSPYGYRLANHIQDALVDACGLVDCHAHGRAYGLLRETRMPVIIVEPVFITNPDEETLLKDEAFLARIASAIACATEKYFLGVKTRAEERASMSHGKN</sequence>
<dbReference type="InterPro" id="IPR002477">
    <property type="entry name" value="Peptidoglycan-bd-like"/>
</dbReference>
<dbReference type="GO" id="GO:0009253">
    <property type="term" value="P:peptidoglycan catabolic process"/>
    <property type="evidence" value="ECO:0007669"/>
    <property type="project" value="InterPro"/>
</dbReference>
<dbReference type="Gene3D" id="3.40.630.40">
    <property type="entry name" value="Zn-dependent exopeptidases"/>
    <property type="match status" value="1"/>
</dbReference>
<evidence type="ECO:0000313" key="2">
    <source>
        <dbReference type="EMBL" id="PKQ27667.1"/>
    </source>
</evidence>
<dbReference type="Pfam" id="PF01520">
    <property type="entry name" value="Amidase_3"/>
    <property type="match status" value="1"/>
</dbReference>
<name>A0A2N3G4L4_9ACTN</name>
<dbReference type="InterPro" id="IPR036366">
    <property type="entry name" value="PGBDSf"/>
</dbReference>
<dbReference type="SMART" id="SM00646">
    <property type="entry name" value="Ami_3"/>
    <property type="match status" value="1"/>
</dbReference>
<accession>A0A2N3G4L4</accession>
<feature type="domain" description="MurNAc-LAA" evidence="1">
    <location>
        <begin position="246"/>
        <end position="360"/>
    </location>
</feature>
<comment type="caution">
    <text evidence="2">The sequence shown here is derived from an EMBL/GenBank/DDBJ whole genome shotgun (WGS) entry which is preliminary data.</text>
</comment>
<dbReference type="Pfam" id="PF01471">
    <property type="entry name" value="PG_binding_1"/>
    <property type="match status" value="2"/>
</dbReference>